<feature type="transmembrane region" description="Helical" evidence="8">
    <location>
        <begin position="165"/>
        <end position="189"/>
    </location>
</feature>
<name>A0ABS1W8W5_9GAMM</name>
<feature type="transmembrane region" description="Helical" evidence="8">
    <location>
        <begin position="302"/>
        <end position="330"/>
    </location>
</feature>
<dbReference type="Pfam" id="PF09594">
    <property type="entry name" value="GT87"/>
    <property type="match status" value="1"/>
</dbReference>
<keyword evidence="10" id="KW-1185">Reference proteome</keyword>
<evidence type="ECO:0000256" key="3">
    <source>
        <dbReference type="ARBA" id="ARBA00022679"/>
    </source>
</evidence>
<evidence type="ECO:0000256" key="5">
    <source>
        <dbReference type="ARBA" id="ARBA00022989"/>
    </source>
</evidence>
<accession>A0ABS1W8W5</accession>
<evidence type="ECO:0000256" key="6">
    <source>
        <dbReference type="ARBA" id="ARBA00023136"/>
    </source>
</evidence>
<evidence type="ECO:0000313" key="10">
    <source>
        <dbReference type="Proteomes" id="UP000809910"/>
    </source>
</evidence>
<evidence type="ECO:0000313" key="9">
    <source>
        <dbReference type="EMBL" id="MBL7525803.1"/>
    </source>
</evidence>
<gene>
    <name evidence="9" type="ORF">I5282_04350</name>
</gene>
<feature type="transmembrane region" description="Helical" evidence="8">
    <location>
        <begin position="402"/>
        <end position="431"/>
    </location>
</feature>
<feature type="transmembrane region" description="Helical" evidence="8">
    <location>
        <begin position="234"/>
        <end position="253"/>
    </location>
</feature>
<evidence type="ECO:0000256" key="8">
    <source>
        <dbReference type="SAM" id="Phobius"/>
    </source>
</evidence>
<evidence type="ECO:0000256" key="4">
    <source>
        <dbReference type="ARBA" id="ARBA00022692"/>
    </source>
</evidence>
<dbReference type="Proteomes" id="UP000809910">
    <property type="component" value="Unassembled WGS sequence"/>
</dbReference>
<feature type="transmembrane region" description="Helical" evidence="8">
    <location>
        <begin position="265"/>
        <end position="282"/>
    </location>
</feature>
<proteinExistence type="inferred from homology"/>
<organism evidence="9 10">
    <name type="scientific">Legionella bononiensis</name>
    <dbReference type="NCBI Taxonomy" id="2793102"/>
    <lineage>
        <taxon>Bacteria</taxon>
        <taxon>Pseudomonadati</taxon>
        <taxon>Pseudomonadota</taxon>
        <taxon>Gammaproteobacteria</taxon>
        <taxon>Legionellales</taxon>
        <taxon>Legionellaceae</taxon>
        <taxon>Legionella</taxon>
    </lineage>
</organism>
<feature type="transmembrane region" description="Helical" evidence="8">
    <location>
        <begin position="196"/>
        <end position="214"/>
    </location>
</feature>
<keyword evidence="2" id="KW-1003">Cell membrane</keyword>
<feature type="transmembrane region" description="Helical" evidence="8">
    <location>
        <begin position="372"/>
        <end position="390"/>
    </location>
</feature>
<comment type="caution">
    <text evidence="9">The sequence shown here is derived from an EMBL/GenBank/DDBJ whole genome shotgun (WGS) entry which is preliminary data.</text>
</comment>
<evidence type="ECO:0000256" key="1">
    <source>
        <dbReference type="ARBA" id="ARBA00004651"/>
    </source>
</evidence>
<dbReference type="RefSeq" id="WP_203109274.1">
    <property type="nucleotide sequence ID" value="NZ_JADOBG010000010.1"/>
</dbReference>
<evidence type="ECO:0000256" key="2">
    <source>
        <dbReference type="ARBA" id="ARBA00022475"/>
    </source>
</evidence>
<sequence length="432" mass="50674">MNKRIWQPISAIWVLITYTLLFYLVFNDKFKLDFTTFYSSIQALMHDDNPYATLVADYLPIPRKLSGNLCPPVFLVLTYPLGLLNYHTALLCWFLISFISGLIGAGITFSLAFSKDSLHQYGLILVLLYMMLFSTIMNLVIGQIGSILFLFIMLGYYYYLRERDYLAGILWALIISIKFFPGLLFFYVLAERRFKLFFTMLFICLCCWAIPLYLCGPQIYQHYYNLMSNVTWYADSWNASIYGFLFRLFTFNFNVPHELRLKISLIYLIVFTIAFGFYYHFLRKITNDSTNHPVDHYRFCLTLVFMLLLSPFGWIYYFSLLILPLLLCWSKEVQKLNAPTRTLGFWLLCLFLLNFPFDYVKFGYMPNFLTRTTIYSFHFYGLLSLAYLIIKEKALPGQNELIAPPLLTSLIIILMLGSAIPLVSFIVTLIYY</sequence>
<protein>
    <submittedName>
        <fullName evidence="9">DUF2029 domain-containing protein</fullName>
    </submittedName>
</protein>
<reference evidence="9 10" key="1">
    <citation type="submission" date="2020-12" db="EMBL/GenBank/DDBJ databases">
        <title>WGS of Legionella: environmental sample.</title>
        <authorList>
            <person name="Cristino S."/>
            <person name="Girolamini L."/>
            <person name="Salaris S."/>
            <person name="Pascale M.R."/>
            <person name="Mazzotta M."/>
            <person name="Orsini M."/>
            <person name="Grottola A."/>
        </authorList>
    </citation>
    <scope>NUCLEOTIDE SEQUENCE [LARGE SCALE GENOMIC DNA]</scope>
    <source>
        <strain evidence="9 10">30cs62</strain>
    </source>
</reference>
<dbReference type="InterPro" id="IPR018584">
    <property type="entry name" value="GT87"/>
</dbReference>
<keyword evidence="3" id="KW-0808">Transferase</keyword>
<feature type="transmembrane region" description="Helical" evidence="8">
    <location>
        <begin position="342"/>
        <end position="360"/>
    </location>
</feature>
<keyword evidence="5 8" id="KW-1133">Transmembrane helix</keyword>
<keyword evidence="4 8" id="KW-0812">Transmembrane</keyword>
<evidence type="ECO:0000256" key="7">
    <source>
        <dbReference type="ARBA" id="ARBA00024033"/>
    </source>
</evidence>
<keyword evidence="6 8" id="KW-0472">Membrane</keyword>
<comment type="subcellular location">
    <subcellularLocation>
        <location evidence="1">Cell membrane</location>
        <topology evidence="1">Multi-pass membrane protein</topology>
    </subcellularLocation>
</comment>
<feature type="transmembrane region" description="Helical" evidence="8">
    <location>
        <begin position="6"/>
        <end position="26"/>
    </location>
</feature>
<feature type="transmembrane region" description="Helical" evidence="8">
    <location>
        <begin position="126"/>
        <end position="159"/>
    </location>
</feature>
<feature type="transmembrane region" description="Helical" evidence="8">
    <location>
        <begin position="93"/>
        <end position="114"/>
    </location>
</feature>
<dbReference type="EMBL" id="JADWVN010000007">
    <property type="protein sequence ID" value="MBL7525803.1"/>
    <property type="molecule type" value="Genomic_DNA"/>
</dbReference>
<comment type="similarity">
    <text evidence="7">Belongs to the glycosyltransferase 87 family.</text>
</comment>